<dbReference type="AlphaFoldDB" id="A0A3N4IRZ5"/>
<keyword evidence="2" id="KW-1185">Reference proteome</keyword>
<reference evidence="1 2" key="1">
    <citation type="journal article" date="2018" name="Nat. Ecol. Evol.">
        <title>Pezizomycetes genomes reveal the molecular basis of ectomycorrhizal truffle lifestyle.</title>
        <authorList>
            <person name="Murat C."/>
            <person name="Payen T."/>
            <person name="Noel B."/>
            <person name="Kuo A."/>
            <person name="Morin E."/>
            <person name="Chen J."/>
            <person name="Kohler A."/>
            <person name="Krizsan K."/>
            <person name="Balestrini R."/>
            <person name="Da Silva C."/>
            <person name="Montanini B."/>
            <person name="Hainaut M."/>
            <person name="Levati E."/>
            <person name="Barry K.W."/>
            <person name="Belfiori B."/>
            <person name="Cichocki N."/>
            <person name="Clum A."/>
            <person name="Dockter R.B."/>
            <person name="Fauchery L."/>
            <person name="Guy J."/>
            <person name="Iotti M."/>
            <person name="Le Tacon F."/>
            <person name="Lindquist E.A."/>
            <person name="Lipzen A."/>
            <person name="Malagnac F."/>
            <person name="Mello A."/>
            <person name="Molinier V."/>
            <person name="Miyauchi S."/>
            <person name="Poulain J."/>
            <person name="Riccioni C."/>
            <person name="Rubini A."/>
            <person name="Sitrit Y."/>
            <person name="Splivallo R."/>
            <person name="Traeger S."/>
            <person name="Wang M."/>
            <person name="Zifcakova L."/>
            <person name="Wipf D."/>
            <person name="Zambonelli A."/>
            <person name="Paolocci F."/>
            <person name="Nowrousian M."/>
            <person name="Ottonello S."/>
            <person name="Baldrian P."/>
            <person name="Spatafora J.W."/>
            <person name="Henrissat B."/>
            <person name="Nagy L.G."/>
            <person name="Aury J.M."/>
            <person name="Wincker P."/>
            <person name="Grigoriev I.V."/>
            <person name="Bonfante P."/>
            <person name="Martin F.M."/>
        </authorList>
    </citation>
    <scope>NUCLEOTIDE SEQUENCE [LARGE SCALE GENOMIC DNA]</scope>
    <source>
        <strain evidence="1 2">120613-1</strain>
    </source>
</reference>
<dbReference type="Proteomes" id="UP000276215">
    <property type="component" value="Unassembled WGS sequence"/>
</dbReference>
<organism evidence="1 2">
    <name type="scientific">Choiromyces venosus 120613-1</name>
    <dbReference type="NCBI Taxonomy" id="1336337"/>
    <lineage>
        <taxon>Eukaryota</taxon>
        <taxon>Fungi</taxon>
        <taxon>Dikarya</taxon>
        <taxon>Ascomycota</taxon>
        <taxon>Pezizomycotina</taxon>
        <taxon>Pezizomycetes</taxon>
        <taxon>Pezizales</taxon>
        <taxon>Tuberaceae</taxon>
        <taxon>Choiromyces</taxon>
    </lineage>
</organism>
<name>A0A3N4IRZ5_9PEZI</name>
<accession>A0A3N4IRZ5</accession>
<sequence>MSVKNILNEINKVLINPGIIVSQLDYYVNNSTLVNSIYHNLLNYYDLDFIVSFRKKLSKFNLPVPSAEKALAIVPVEEVDFINNFVEEDVYPIDVVKLDDVVDFYDPVEIDVIDDDPVPVEDVKLDDPVPESESEITSSEVPVVEDVPPVEIDDGPVPVLEEDSVDFDVPIDNGDIPIEIADEELYEIINQYDDSEHLENYHDED</sequence>
<gene>
    <name evidence="1" type="ORF">L873DRAFT_1796611</name>
</gene>
<proteinExistence type="predicted"/>
<evidence type="ECO:0000313" key="1">
    <source>
        <dbReference type="EMBL" id="RPA88515.1"/>
    </source>
</evidence>
<evidence type="ECO:0000313" key="2">
    <source>
        <dbReference type="Proteomes" id="UP000276215"/>
    </source>
</evidence>
<protein>
    <submittedName>
        <fullName evidence="1">Uncharacterized protein</fullName>
    </submittedName>
</protein>
<dbReference type="EMBL" id="ML120878">
    <property type="protein sequence ID" value="RPA88515.1"/>
    <property type="molecule type" value="Genomic_DNA"/>
</dbReference>